<protein>
    <recommendedName>
        <fullName evidence="6">DUF4231 domain-containing protein</fullName>
    </recommendedName>
</protein>
<dbReference type="RefSeq" id="WP_093711402.1">
    <property type="nucleotide sequence ID" value="NZ_FONG01000001.1"/>
</dbReference>
<keyword evidence="5" id="KW-1185">Reference proteome</keyword>
<dbReference type="Pfam" id="PF18181">
    <property type="entry name" value="SLATT_1"/>
    <property type="match status" value="1"/>
</dbReference>
<dbReference type="NCBIfam" id="NF033634">
    <property type="entry name" value="SLATT_1"/>
    <property type="match status" value="1"/>
</dbReference>
<evidence type="ECO:0000313" key="5">
    <source>
        <dbReference type="Proteomes" id="UP000199323"/>
    </source>
</evidence>
<organism evidence="4 5">
    <name type="scientific">Actinacidiphila alni</name>
    <dbReference type="NCBI Taxonomy" id="380248"/>
    <lineage>
        <taxon>Bacteria</taxon>
        <taxon>Bacillati</taxon>
        <taxon>Actinomycetota</taxon>
        <taxon>Actinomycetes</taxon>
        <taxon>Kitasatosporales</taxon>
        <taxon>Streptomycetaceae</taxon>
        <taxon>Actinacidiphila</taxon>
    </lineage>
</organism>
<keyword evidence="1" id="KW-0812">Transmembrane</keyword>
<feature type="transmembrane region" description="Helical" evidence="1">
    <location>
        <begin position="205"/>
        <end position="224"/>
    </location>
</feature>
<feature type="domain" description="SMODS and SLOG-associating 2TM effector" evidence="2">
    <location>
        <begin position="182"/>
        <end position="304"/>
    </location>
</feature>
<evidence type="ECO:0000259" key="3">
    <source>
        <dbReference type="Pfam" id="PF18184"/>
    </source>
</evidence>
<dbReference type="STRING" id="380248.SAMN05216251_101248"/>
<feature type="transmembrane region" description="Helical" evidence="1">
    <location>
        <begin position="65"/>
        <end position="85"/>
    </location>
</feature>
<dbReference type="AlphaFoldDB" id="A0A1I1X8Q1"/>
<sequence>MGESGSGLRRSAVFGDRDLPGLFHFADRAAVSRQRFTVEWVRRQLVLLVAAAACSALPWRPRTGPVDPLALVSAAAYVGALWFGWQMSRHHHKVNWQLHRSAAELLRSQCWRYAVCGAPFERGVPDPDGLFEVRLNESLHKLRDVGWRDPRQLDAPAAERELITPAMRALRAKPFAARRDIYVRDRVMQQRDWYHRRSAQSRRSAAVWQALAAIGTVVALAAAAARAFDWGMSMDLVGLASSAAAASVAWSELRQYQPLVAAHTLVAQELAAMAVAMERVVTEDRWGEEVAAAEDTISPEHTAWLARHRA</sequence>
<feature type="transmembrane region" description="Helical" evidence="1">
    <location>
        <begin position="40"/>
        <end position="59"/>
    </location>
</feature>
<feature type="domain" description="SMODS and SLOG-associating 2TM effector" evidence="3">
    <location>
        <begin position="20"/>
        <end position="179"/>
    </location>
</feature>
<dbReference type="NCBIfam" id="NF033610">
    <property type="entry name" value="SLATT_3"/>
    <property type="match status" value="1"/>
</dbReference>
<dbReference type="Pfam" id="PF18184">
    <property type="entry name" value="SLATT_3"/>
    <property type="match status" value="1"/>
</dbReference>
<name>A0A1I1X8Q1_9ACTN</name>
<dbReference type="Proteomes" id="UP000199323">
    <property type="component" value="Unassembled WGS sequence"/>
</dbReference>
<keyword evidence="1" id="KW-0472">Membrane</keyword>
<keyword evidence="1" id="KW-1133">Transmembrane helix</keyword>
<evidence type="ECO:0000313" key="4">
    <source>
        <dbReference type="EMBL" id="SFE03774.1"/>
    </source>
</evidence>
<dbReference type="InterPro" id="IPR041116">
    <property type="entry name" value="SLATT_3"/>
</dbReference>
<evidence type="ECO:0008006" key="6">
    <source>
        <dbReference type="Google" id="ProtNLM"/>
    </source>
</evidence>
<dbReference type="OrthoDB" id="9806639at2"/>
<gene>
    <name evidence="4" type="ORF">SAMN05216251_101248</name>
</gene>
<accession>A0A1I1X8Q1</accession>
<proteinExistence type="predicted"/>
<dbReference type="InterPro" id="IPR040884">
    <property type="entry name" value="SLATT_1"/>
</dbReference>
<reference evidence="5" key="1">
    <citation type="submission" date="2016-10" db="EMBL/GenBank/DDBJ databases">
        <authorList>
            <person name="Varghese N."/>
            <person name="Submissions S."/>
        </authorList>
    </citation>
    <scope>NUCLEOTIDE SEQUENCE [LARGE SCALE GENOMIC DNA]</scope>
    <source>
        <strain evidence="5">CGMCC 4.3510</strain>
    </source>
</reference>
<evidence type="ECO:0000256" key="1">
    <source>
        <dbReference type="SAM" id="Phobius"/>
    </source>
</evidence>
<dbReference type="EMBL" id="FONG01000001">
    <property type="protein sequence ID" value="SFE03774.1"/>
    <property type="molecule type" value="Genomic_DNA"/>
</dbReference>
<evidence type="ECO:0000259" key="2">
    <source>
        <dbReference type="Pfam" id="PF18181"/>
    </source>
</evidence>